<dbReference type="EMBL" id="CP002582">
    <property type="protein sequence ID" value="ADZ84076.1"/>
    <property type="molecule type" value="Genomic_DNA"/>
</dbReference>
<accession>F2JSV5</accession>
<evidence type="ECO:0000313" key="2">
    <source>
        <dbReference type="Proteomes" id="UP000008467"/>
    </source>
</evidence>
<protein>
    <submittedName>
        <fullName evidence="1">Uncharacterized protein</fullName>
    </submittedName>
</protein>
<dbReference type="STRING" id="642492.Clole_2369"/>
<gene>
    <name evidence="1" type="ordered locus">Clole_2369</name>
</gene>
<dbReference type="Proteomes" id="UP000008467">
    <property type="component" value="Chromosome"/>
</dbReference>
<dbReference type="AlphaFoldDB" id="F2JSV5"/>
<dbReference type="HOGENOM" id="CLU_3133725_0_0_9"/>
<proteinExistence type="predicted"/>
<evidence type="ECO:0000313" key="1">
    <source>
        <dbReference type="EMBL" id="ADZ84076.1"/>
    </source>
</evidence>
<reference evidence="1 2" key="1">
    <citation type="journal article" date="2011" name="J. Bacteriol.">
        <title>Complete genome sequence of the cellulose-degrading bacterium Cellulosilyticum lentocellum.</title>
        <authorList>
            <consortium name="US DOE Joint Genome Institute"/>
            <person name="Miller D.A."/>
            <person name="Suen G."/>
            <person name="Bruce D."/>
            <person name="Copeland A."/>
            <person name="Cheng J.F."/>
            <person name="Detter C."/>
            <person name="Goodwin L.A."/>
            <person name="Han C.S."/>
            <person name="Hauser L.J."/>
            <person name="Land M.L."/>
            <person name="Lapidus A."/>
            <person name="Lucas S."/>
            <person name="Meincke L."/>
            <person name="Pitluck S."/>
            <person name="Tapia R."/>
            <person name="Teshima H."/>
            <person name="Woyke T."/>
            <person name="Fox B.G."/>
            <person name="Angert E.R."/>
            <person name="Currie C.R."/>
        </authorList>
    </citation>
    <scope>NUCLEOTIDE SEQUENCE [LARGE SCALE GENOMIC DNA]</scope>
    <source>
        <strain evidence="2">ATCC 49066 / DSM 5427 / NCIMB 11756 / RHM5</strain>
    </source>
</reference>
<sequence length="49" mass="5946">MQQNKSEQQLQDQIKQLIKQIQPKPLNSTNHTMHSIKCKNCIYKYWNML</sequence>
<organism evidence="1 2">
    <name type="scientific">Cellulosilyticum lentocellum (strain ATCC 49066 / DSM 5427 / NCIMB 11756 / RHM5)</name>
    <name type="common">Clostridium lentocellum</name>
    <dbReference type="NCBI Taxonomy" id="642492"/>
    <lineage>
        <taxon>Bacteria</taxon>
        <taxon>Bacillati</taxon>
        <taxon>Bacillota</taxon>
        <taxon>Clostridia</taxon>
        <taxon>Lachnospirales</taxon>
        <taxon>Cellulosilyticaceae</taxon>
        <taxon>Cellulosilyticum</taxon>
    </lineage>
</organism>
<keyword evidence="2" id="KW-1185">Reference proteome</keyword>
<name>F2JSV5_CELLD</name>
<dbReference type="KEGG" id="cle:Clole_2369"/>